<dbReference type="EMBL" id="VBAN01000429">
    <property type="protein sequence ID" value="TMI78316.1"/>
    <property type="molecule type" value="Genomic_DNA"/>
</dbReference>
<sequence>MTRALREVSPVSHVSFYRKWRPQTFEDVIGQDRVTRTLANAITAKRIVHAYLFSGHRGTGKTTTARILAKALNCERGPTATPCNVCAACRAIGGGVSLDVIEIDAASNRGIDEIRDLREKVKLVPVEGRYKVYIIDEAHMLTAEAANALLKTLEEPPPHAVFILVTTEPNRLPATITSRTQRFDFRRIPQAAIVDRLRTIAASEGITVDDEALQLIARSADGALRDAESVLDQLSAFCQGRVTKADVLSVLGLIEEEVAQQVTDAVVAGDAAACLEIANRVIAEGRDVRQILRSLVEHFRDLLVVAVVRDPQDIVETGESRLAVLRAESARLAPGAILQKIRILTAAEAEARFATQPRVVLEMALLKLSRPEMDASIDGLAARLEALEHPERREAATKASDVERPPARKPDAPPPPKRASRDRGPQGGADAVEAQPLAGIDIELVRARWERLMDAVKQRTRSVHAFLLESAPQAVEGNDLVLAVRHKFHLEQLRDDKNRRLVEELLGAVLGTSLRLRPVLGEAAALPAATAPGAPSAAAPPPGDALVQEAVRRFGNPVQEIRQPE</sequence>
<dbReference type="NCBIfam" id="TIGR01128">
    <property type="entry name" value="holA"/>
    <property type="match status" value="1"/>
</dbReference>
<dbReference type="NCBIfam" id="TIGR02397">
    <property type="entry name" value="dnaX_nterm"/>
    <property type="match status" value="1"/>
</dbReference>
<dbReference type="GO" id="GO:0005524">
    <property type="term" value="F:ATP binding"/>
    <property type="evidence" value="ECO:0007669"/>
    <property type="project" value="UniProtKB-KW"/>
</dbReference>
<dbReference type="InterPro" id="IPR048448">
    <property type="entry name" value="DnaX-like_C"/>
</dbReference>
<gene>
    <name evidence="11 14" type="primary">dnaX</name>
    <name evidence="14" type="ORF">E6H03_12285</name>
</gene>
<dbReference type="PANTHER" id="PTHR11669:SF0">
    <property type="entry name" value="PROTEIN STICHEL-LIKE 2"/>
    <property type="match status" value="1"/>
</dbReference>
<dbReference type="Pfam" id="PF12169">
    <property type="entry name" value="DNA_pol3_gamma3"/>
    <property type="match status" value="1"/>
</dbReference>
<dbReference type="CDD" id="cd00009">
    <property type="entry name" value="AAA"/>
    <property type="match status" value="1"/>
</dbReference>
<comment type="function">
    <text evidence="11">DNA polymerase III is a complex, multichain enzyme responsible for most of the replicative synthesis in bacteria. This DNA polymerase also exhibits 3' to 5' exonuclease activity.</text>
</comment>
<keyword evidence="6 11" id="KW-0547">Nucleotide-binding</keyword>
<dbReference type="CDD" id="cd18137">
    <property type="entry name" value="HLD_clamp_pol_III_gamma_tau"/>
    <property type="match status" value="1"/>
</dbReference>
<dbReference type="InterPro" id="IPR012763">
    <property type="entry name" value="DNA_pol_III_sug/sutau_N"/>
</dbReference>
<evidence type="ECO:0000256" key="6">
    <source>
        <dbReference type="ARBA" id="ARBA00022741"/>
    </source>
</evidence>
<dbReference type="FunFam" id="3.40.50.300:FF:000014">
    <property type="entry name" value="DNA polymerase III subunit gamma/tau"/>
    <property type="match status" value="1"/>
</dbReference>
<evidence type="ECO:0000259" key="13">
    <source>
        <dbReference type="SMART" id="SM00382"/>
    </source>
</evidence>
<evidence type="ECO:0000313" key="15">
    <source>
        <dbReference type="Proteomes" id="UP000318093"/>
    </source>
</evidence>
<evidence type="ECO:0000256" key="7">
    <source>
        <dbReference type="ARBA" id="ARBA00022833"/>
    </source>
</evidence>
<keyword evidence="5" id="KW-0479">Metal-binding</keyword>
<protein>
    <recommendedName>
        <fullName evidence="11">DNA polymerase III subunit gamma/tau</fullName>
        <ecNumber evidence="11">2.7.7.7</ecNumber>
    </recommendedName>
</protein>
<evidence type="ECO:0000256" key="8">
    <source>
        <dbReference type="ARBA" id="ARBA00022840"/>
    </source>
</evidence>
<comment type="similarity">
    <text evidence="1 11">Belongs to the DnaX/STICHEL family.</text>
</comment>
<evidence type="ECO:0000256" key="10">
    <source>
        <dbReference type="ARBA" id="ARBA00049244"/>
    </source>
</evidence>
<dbReference type="GO" id="GO:0006261">
    <property type="term" value="P:DNA-templated DNA replication"/>
    <property type="evidence" value="ECO:0007669"/>
    <property type="project" value="TreeGrafter"/>
</dbReference>
<dbReference type="SMART" id="SM00382">
    <property type="entry name" value="AAA"/>
    <property type="match status" value="1"/>
</dbReference>
<dbReference type="InterPro" id="IPR008921">
    <property type="entry name" value="DNA_pol3_clamp-load_cplx_C"/>
</dbReference>
<dbReference type="InterPro" id="IPR022754">
    <property type="entry name" value="DNA_pol_III_gamma-3"/>
</dbReference>
<dbReference type="AlphaFoldDB" id="A0A537J5H8"/>
<dbReference type="SUPFAM" id="SSF52540">
    <property type="entry name" value="P-loop containing nucleoside triphosphate hydrolases"/>
    <property type="match status" value="1"/>
</dbReference>
<dbReference type="PANTHER" id="PTHR11669">
    <property type="entry name" value="REPLICATION FACTOR C / DNA POLYMERASE III GAMMA-TAU SUBUNIT"/>
    <property type="match status" value="1"/>
</dbReference>
<evidence type="ECO:0000256" key="3">
    <source>
        <dbReference type="ARBA" id="ARBA00022695"/>
    </source>
</evidence>
<feature type="region of interest" description="Disordered" evidence="12">
    <location>
        <begin position="388"/>
        <end position="433"/>
    </location>
</feature>
<dbReference type="Gene3D" id="1.10.8.60">
    <property type="match status" value="1"/>
</dbReference>
<dbReference type="InterPro" id="IPR050238">
    <property type="entry name" value="DNA_Rep/Repair_Clamp_Loader"/>
</dbReference>
<comment type="catalytic activity">
    <reaction evidence="10 11">
        <text>DNA(n) + a 2'-deoxyribonucleoside 5'-triphosphate = DNA(n+1) + diphosphate</text>
        <dbReference type="Rhea" id="RHEA:22508"/>
        <dbReference type="Rhea" id="RHEA-COMP:17339"/>
        <dbReference type="Rhea" id="RHEA-COMP:17340"/>
        <dbReference type="ChEBI" id="CHEBI:33019"/>
        <dbReference type="ChEBI" id="CHEBI:61560"/>
        <dbReference type="ChEBI" id="CHEBI:173112"/>
        <dbReference type="EC" id="2.7.7.7"/>
    </reaction>
</comment>
<keyword evidence="4 11" id="KW-0235">DNA replication</keyword>
<evidence type="ECO:0000256" key="11">
    <source>
        <dbReference type="RuleBase" id="RU364063"/>
    </source>
</evidence>
<dbReference type="GO" id="GO:0003887">
    <property type="term" value="F:DNA-directed DNA polymerase activity"/>
    <property type="evidence" value="ECO:0007669"/>
    <property type="project" value="UniProtKB-KW"/>
</dbReference>
<evidence type="ECO:0000256" key="4">
    <source>
        <dbReference type="ARBA" id="ARBA00022705"/>
    </source>
</evidence>
<comment type="caution">
    <text evidence="14">The sequence shown here is derived from an EMBL/GenBank/DDBJ whole genome shotgun (WGS) entry which is preliminary data.</text>
</comment>
<organism evidence="14 15">
    <name type="scientific">Candidatus Segetimicrobium genomatis</name>
    <dbReference type="NCBI Taxonomy" id="2569760"/>
    <lineage>
        <taxon>Bacteria</taxon>
        <taxon>Bacillati</taxon>
        <taxon>Candidatus Sysuimicrobiota</taxon>
        <taxon>Candidatus Sysuimicrobiia</taxon>
        <taxon>Candidatus Sysuimicrobiales</taxon>
        <taxon>Candidatus Segetimicrobiaceae</taxon>
        <taxon>Candidatus Segetimicrobium</taxon>
    </lineage>
</organism>
<dbReference type="InterPro" id="IPR005790">
    <property type="entry name" value="DNA_polIII_delta"/>
</dbReference>
<reference evidence="14 15" key="1">
    <citation type="journal article" date="2019" name="Nat. Microbiol.">
        <title>Mediterranean grassland soil C-N compound turnover is dependent on rainfall and depth, and is mediated by genomically divergent microorganisms.</title>
        <authorList>
            <person name="Diamond S."/>
            <person name="Andeer P.F."/>
            <person name="Li Z."/>
            <person name="Crits-Christoph A."/>
            <person name="Burstein D."/>
            <person name="Anantharaman K."/>
            <person name="Lane K.R."/>
            <person name="Thomas B.C."/>
            <person name="Pan C."/>
            <person name="Northen T.R."/>
            <person name="Banfield J.F."/>
        </authorList>
    </citation>
    <scope>NUCLEOTIDE SEQUENCE [LARGE SCALE GENOMIC DNA]</scope>
    <source>
        <strain evidence="14">NP_6</strain>
    </source>
</reference>
<accession>A0A537J5H8</accession>
<dbReference type="Pfam" id="PF22608">
    <property type="entry name" value="DNAX_ATPase_lid"/>
    <property type="match status" value="1"/>
</dbReference>
<keyword evidence="7" id="KW-0862">Zinc</keyword>
<dbReference type="GO" id="GO:0009360">
    <property type="term" value="C:DNA polymerase III complex"/>
    <property type="evidence" value="ECO:0007669"/>
    <property type="project" value="InterPro"/>
</dbReference>
<evidence type="ECO:0000256" key="5">
    <source>
        <dbReference type="ARBA" id="ARBA00022723"/>
    </source>
</evidence>
<dbReference type="FunFam" id="1.10.8.60:FF:000013">
    <property type="entry name" value="DNA polymerase III subunit gamma/tau"/>
    <property type="match status" value="1"/>
</dbReference>
<comment type="subunit">
    <text evidence="11">DNA polymerase III contains a core (composed of alpha, epsilon and theta chains) that associates with a tau subunit. This core dimerizes to form the POLIII' complex. PolIII' associates with the gamma complex (composed of gamma, delta, delta', psi and chi chains) and with the beta chain to form the complete DNA polymerase III complex.</text>
</comment>
<dbReference type="EC" id="2.7.7.7" evidence="11"/>
<evidence type="ECO:0000256" key="1">
    <source>
        <dbReference type="ARBA" id="ARBA00006360"/>
    </source>
</evidence>
<evidence type="ECO:0000313" key="14">
    <source>
        <dbReference type="EMBL" id="TMI78316.1"/>
    </source>
</evidence>
<proteinExistence type="inferred from homology"/>
<dbReference type="Pfam" id="PF13177">
    <property type="entry name" value="DNA_pol3_delta2"/>
    <property type="match status" value="1"/>
</dbReference>
<dbReference type="NCBIfam" id="NF004046">
    <property type="entry name" value="PRK05563.1"/>
    <property type="match status" value="1"/>
</dbReference>
<dbReference type="Pfam" id="PF20964">
    <property type="entry name" value="DnaX_C"/>
    <property type="match status" value="1"/>
</dbReference>
<evidence type="ECO:0000256" key="12">
    <source>
        <dbReference type="SAM" id="MobiDB-lite"/>
    </source>
</evidence>
<name>A0A537J5H8_9BACT</name>
<keyword evidence="9 11" id="KW-0239">DNA-directed DNA polymerase</keyword>
<dbReference type="SUPFAM" id="SSF48019">
    <property type="entry name" value="post-AAA+ oligomerization domain-like"/>
    <property type="match status" value="1"/>
</dbReference>
<feature type="compositionally biased region" description="Basic and acidic residues" evidence="12">
    <location>
        <begin position="388"/>
        <end position="411"/>
    </location>
</feature>
<keyword evidence="3 11" id="KW-0548">Nucleotidyltransferase</keyword>
<feature type="domain" description="AAA+ ATPase" evidence="13">
    <location>
        <begin position="47"/>
        <end position="189"/>
    </location>
</feature>
<dbReference type="InterPro" id="IPR003593">
    <property type="entry name" value="AAA+_ATPase"/>
</dbReference>
<keyword evidence="2 11" id="KW-0808">Transferase</keyword>
<dbReference type="Gene3D" id="1.20.272.10">
    <property type="match status" value="1"/>
</dbReference>
<evidence type="ECO:0000256" key="2">
    <source>
        <dbReference type="ARBA" id="ARBA00022679"/>
    </source>
</evidence>
<dbReference type="Proteomes" id="UP000318093">
    <property type="component" value="Unassembled WGS sequence"/>
</dbReference>
<dbReference type="Gene3D" id="3.40.50.300">
    <property type="entry name" value="P-loop containing nucleotide triphosphate hydrolases"/>
    <property type="match status" value="1"/>
</dbReference>
<dbReference type="InterPro" id="IPR027417">
    <property type="entry name" value="P-loop_NTPase"/>
</dbReference>
<dbReference type="GO" id="GO:0003677">
    <property type="term" value="F:DNA binding"/>
    <property type="evidence" value="ECO:0007669"/>
    <property type="project" value="InterPro"/>
</dbReference>
<keyword evidence="8 11" id="KW-0067">ATP-binding</keyword>
<evidence type="ECO:0000256" key="9">
    <source>
        <dbReference type="ARBA" id="ARBA00022932"/>
    </source>
</evidence>
<dbReference type="InterPro" id="IPR045085">
    <property type="entry name" value="HLD_clamp_pol_III_gamma_tau"/>
</dbReference>
<dbReference type="GO" id="GO:0046872">
    <property type="term" value="F:metal ion binding"/>
    <property type="evidence" value="ECO:0007669"/>
    <property type="project" value="UniProtKB-KW"/>
</dbReference>